<feature type="domain" description="DUF7159" evidence="2">
    <location>
        <begin position="4"/>
        <end position="225"/>
    </location>
</feature>
<dbReference type="RefSeq" id="WP_395124722.1">
    <property type="nucleotide sequence ID" value="NZ_JBIMSN010000056.1"/>
</dbReference>
<feature type="compositionally biased region" description="Low complexity" evidence="1">
    <location>
        <begin position="368"/>
        <end position="387"/>
    </location>
</feature>
<feature type="compositionally biased region" description="Pro residues" evidence="1">
    <location>
        <begin position="388"/>
        <end position="400"/>
    </location>
</feature>
<dbReference type="PRINTS" id="PR01217">
    <property type="entry name" value="PRICHEXTENSN"/>
</dbReference>
<evidence type="ECO:0000256" key="1">
    <source>
        <dbReference type="SAM" id="MobiDB-lite"/>
    </source>
</evidence>
<feature type="region of interest" description="Disordered" evidence="1">
    <location>
        <begin position="247"/>
        <end position="266"/>
    </location>
</feature>
<keyword evidence="6" id="KW-1185">Reference proteome</keyword>
<name>A0ABW7KQ04_9NOCA</name>
<dbReference type="Proteomes" id="UP001609219">
    <property type="component" value="Unassembled WGS sequence"/>
</dbReference>
<dbReference type="Pfam" id="PF23717">
    <property type="entry name" value="DUF7159"/>
    <property type="match status" value="1"/>
</dbReference>
<evidence type="ECO:0000313" key="4">
    <source>
        <dbReference type="EMBL" id="MFH5242972.1"/>
    </source>
</evidence>
<reference evidence="5 6" key="1">
    <citation type="submission" date="2024-10" db="EMBL/GenBank/DDBJ databases">
        <authorList>
            <person name="Riesco R."/>
        </authorList>
    </citation>
    <scope>NUCLEOTIDE SEQUENCE [LARGE SCALE GENOMIC DNA]</scope>
    <source>
        <strain evidence="4 5">NCIMB 15448</strain>
        <strain evidence="3 6">NCIMB 15450</strain>
    </source>
</reference>
<dbReference type="Proteomes" id="UP001609176">
    <property type="component" value="Unassembled WGS sequence"/>
</dbReference>
<feature type="compositionally biased region" description="Low complexity" evidence="1">
    <location>
        <begin position="337"/>
        <end position="359"/>
    </location>
</feature>
<evidence type="ECO:0000313" key="3">
    <source>
        <dbReference type="EMBL" id="MFH5229469.1"/>
    </source>
</evidence>
<evidence type="ECO:0000313" key="6">
    <source>
        <dbReference type="Proteomes" id="UP001609219"/>
    </source>
</evidence>
<dbReference type="InterPro" id="IPR055583">
    <property type="entry name" value="DUF7159"/>
</dbReference>
<evidence type="ECO:0000259" key="2">
    <source>
        <dbReference type="Pfam" id="PF23717"/>
    </source>
</evidence>
<accession>A0ABW7KQ04</accession>
<proteinExistence type="predicted"/>
<gene>
    <name evidence="4" type="ORF">ACHIPV_13925</name>
    <name evidence="3" type="ORF">ACHIRB_12945</name>
</gene>
<protein>
    <recommendedName>
        <fullName evidence="2">DUF7159 domain-containing protein</fullName>
    </recommendedName>
</protein>
<dbReference type="EMBL" id="JBIMSN010000056">
    <property type="protein sequence ID" value="MFH5229469.1"/>
    <property type="molecule type" value="Genomic_DNA"/>
</dbReference>
<comment type="caution">
    <text evidence="4">The sequence shown here is derived from an EMBL/GenBank/DDBJ whole genome shotgun (WGS) entry which is preliminary data.</text>
</comment>
<feature type="region of interest" description="Disordered" evidence="1">
    <location>
        <begin position="337"/>
        <end position="424"/>
    </location>
</feature>
<evidence type="ECO:0000313" key="5">
    <source>
        <dbReference type="Proteomes" id="UP001609176"/>
    </source>
</evidence>
<sequence>MATIGVSTESGVVRGVLLADNIADSPDSPPRVLNRGERDLVAETDPATAAAVASVLDALEAELGPDEEIDGTVVSCHTPGERTAIESRLADGRWSSSSLVTADSALLATVKDMPDLDDYATLLVYEVIYDHKALSVVDAGRTEVLASDTATGGDIDAGAVGASVSQAWSMLDSIDAKPDAVVLLGASADEPEVAPVLELGFGVPVILAPELESAEAIGAALIARDTHEAEPAITVAAPLVAPVAATPAPEQVAEPEPEEPSAVVATTGRSNRKRVVAVAAAAALVGLGTLGATQLRTGSSAGTDTTTLSAAQLAALAPSVDAPAPVAPVPTPVVAAPAPADPARADAAPATPDWTQPNVAPAPPTPWPADNAPNSVAPQQPASSPVAPQTPAPRPAPPLPAKVGEPNAIGLFPGEAPPPPLGSDPIAIEQWWKHHGQLKDRWLHGG</sequence>
<dbReference type="EMBL" id="JBIMSP010000019">
    <property type="protein sequence ID" value="MFH5242972.1"/>
    <property type="molecule type" value="Genomic_DNA"/>
</dbReference>
<organism evidence="4 5">
    <name type="scientific">Antrihabitans spumae</name>
    <dbReference type="NCBI Taxonomy" id="3373370"/>
    <lineage>
        <taxon>Bacteria</taxon>
        <taxon>Bacillati</taxon>
        <taxon>Actinomycetota</taxon>
        <taxon>Actinomycetes</taxon>
        <taxon>Mycobacteriales</taxon>
        <taxon>Nocardiaceae</taxon>
        <taxon>Antrihabitans</taxon>
    </lineage>
</organism>